<dbReference type="Pfam" id="PF01547">
    <property type="entry name" value="SBP_bac_1"/>
    <property type="match status" value="1"/>
</dbReference>
<name>A0A0P9V5F8_PSEA0</name>
<dbReference type="GO" id="GO:0042597">
    <property type="term" value="C:periplasmic space"/>
    <property type="evidence" value="ECO:0007669"/>
    <property type="project" value="UniProtKB-SubCell"/>
</dbReference>
<dbReference type="InterPro" id="IPR050490">
    <property type="entry name" value="Bact_solute-bd_prot1"/>
</dbReference>
<dbReference type="SUPFAM" id="SSF53850">
    <property type="entry name" value="Periplasmic binding protein-like II"/>
    <property type="match status" value="1"/>
</dbReference>
<dbReference type="InterPro" id="IPR006059">
    <property type="entry name" value="SBP"/>
</dbReference>
<dbReference type="CDD" id="cd13585">
    <property type="entry name" value="PBP2_TMBP_like"/>
    <property type="match status" value="1"/>
</dbReference>
<reference evidence="3 4" key="1">
    <citation type="submission" date="2015-09" db="EMBL/GenBank/DDBJ databases">
        <title>Genome announcement of multiple Pseudomonas syringae strains.</title>
        <authorList>
            <person name="Thakur S."/>
            <person name="Wang P.W."/>
            <person name="Gong Y."/>
            <person name="Weir B.S."/>
            <person name="Guttman D.S."/>
        </authorList>
    </citation>
    <scope>NUCLEOTIDE SEQUENCE [LARGE SCALE GENOMIC DNA]</scope>
    <source>
        <strain evidence="3 4">ICMP4455</strain>
    </source>
</reference>
<dbReference type="AlphaFoldDB" id="A0A0P9V5F8"/>
<evidence type="ECO:0000313" key="4">
    <source>
        <dbReference type="Proteomes" id="UP000050490"/>
    </source>
</evidence>
<evidence type="ECO:0000313" key="3">
    <source>
        <dbReference type="EMBL" id="KPX33221.1"/>
    </source>
</evidence>
<dbReference type="PANTHER" id="PTHR43649:SF12">
    <property type="entry name" value="DIACETYLCHITOBIOSE BINDING PROTEIN DASA"/>
    <property type="match status" value="1"/>
</dbReference>
<evidence type="ECO:0000256" key="1">
    <source>
        <dbReference type="ARBA" id="ARBA00004418"/>
    </source>
</evidence>
<comment type="similarity">
    <text evidence="2">Belongs to the bacterial solute-binding protein 1 family.</text>
</comment>
<sequence length="532" mass="58342">MDAPFIVINALWTPKHTPYGSASASSQLIRYWYFFAFRAPRGKRLKKYQPIVRRAFVQAATGCCNRAVHHGDSAVANNKNNDSRQTRRGVESPEMNIRKALFLSAGVSVALSSMAAQAAETVTIATVNNGDMIRMQRLSKIFEQQHPDIKLNWVVLEENVLRQRLTTDIATQGGQFDVLTIGTYETPLWGAKQWLEPITGLAPEYELEDIFPSVRQGLSVKDTLYALPFYGESTITYYRTDLLKQAGLSMPQQPTWTQLGEFAAKLHQPDKGIYGMCLRGKAGWGENIALLSTMANAFGARWFGEQWKPELTSPEWSKAANFYVDTLKKYGPPGVSSNGFNETLALFNSGKCALWVDASVAGSFTTDKEQSKVVDSAGFAPAPVEVTDKGSSWLYAWSLAIPATSKHKDAAKAFITWATSKAYIQLVAEKDGISNVPPGTRASTYSEAYLKAAPFASVTLQMMQHADPAHPSAKPVPYVGIQYVTIPEFQAIGTSVGKLFSAAVTGQTTTEQALSAAQAVTEREMKRAGYPK</sequence>
<proteinExistence type="inferred from homology"/>
<evidence type="ECO:0000256" key="2">
    <source>
        <dbReference type="ARBA" id="ARBA00008520"/>
    </source>
</evidence>
<protein>
    <submittedName>
        <fullName evidence="3">MtlE</fullName>
    </submittedName>
</protein>
<dbReference type="Gene3D" id="3.40.190.10">
    <property type="entry name" value="Periplasmic binding protein-like II"/>
    <property type="match status" value="2"/>
</dbReference>
<organism evidence="3 4">
    <name type="scientific">Pseudomonas amygdali pv. eriobotryae</name>
    <dbReference type="NCBI Taxonomy" id="129137"/>
    <lineage>
        <taxon>Bacteria</taxon>
        <taxon>Pseudomonadati</taxon>
        <taxon>Pseudomonadota</taxon>
        <taxon>Gammaproteobacteria</taxon>
        <taxon>Pseudomonadales</taxon>
        <taxon>Pseudomonadaceae</taxon>
        <taxon>Pseudomonas</taxon>
        <taxon>Pseudomonas amygdali</taxon>
    </lineage>
</organism>
<comment type="caution">
    <text evidence="3">The sequence shown here is derived from an EMBL/GenBank/DDBJ whole genome shotgun (WGS) entry which is preliminary data.</text>
</comment>
<dbReference type="PATRIC" id="fig|129137.4.peg.1788"/>
<dbReference type="Proteomes" id="UP000050490">
    <property type="component" value="Unassembled WGS sequence"/>
</dbReference>
<dbReference type="EMBL" id="LJQI01000136">
    <property type="protein sequence ID" value="KPX33221.1"/>
    <property type="molecule type" value="Genomic_DNA"/>
</dbReference>
<accession>A0A0P9V5F8</accession>
<gene>
    <name evidence="3" type="ORF">ALO70_04884</name>
</gene>
<dbReference type="PANTHER" id="PTHR43649">
    <property type="entry name" value="ARABINOSE-BINDING PROTEIN-RELATED"/>
    <property type="match status" value="1"/>
</dbReference>
<comment type="subcellular location">
    <subcellularLocation>
        <location evidence="1">Periplasm</location>
    </subcellularLocation>
</comment>